<gene>
    <name evidence="1" type="ORF">PV09_04129</name>
</gene>
<name>A0A0D1XQP7_9PEZI</name>
<dbReference type="AlphaFoldDB" id="A0A0D1XQP7"/>
<accession>A0A0D1XQP7</accession>
<dbReference type="GO" id="GO:0016616">
    <property type="term" value="F:oxidoreductase activity, acting on the CH-OH group of donors, NAD or NADP as acceptor"/>
    <property type="evidence" value="ECO:0007669"/>
    <property type="project" value="TreeGrafter"/>
</dbReference>
<sequence>MVSWAVTGATRGIGLGFVENLSADPNAQVFAIIRSRGTAGPLEELAAKRKNIHIILTDISDPRKLNQAVAEVSQVTGGSLDVLILNAGSAGPETSTWSPSAFHGEEKALETEIHENIKNNLLSNIYVINSFLNLVRNGKEKKIVFISSPSGDVEFTRITGITTVLGYSVSKAGMNVVTTKFGAELAQDGIKTLSLSPGWVETDAARAVTGEPAIRRFMLSAFRKLDQSVDGPIPVNESVTSMLQVIHSLKEADSGKFVTHHGNNSDWF</sequence>
<dbReference type="InterPro" id="IPR052184">
    <property type="entry name" value="SDR_enzymes"/>
</dbReference>
<dbReference type="SUPFAM" id="SSF51735">
    <property type="entry name" value="NAD(P)-binding Rossmann-fold domains"/>
    <property type="match status" value="1"/>
</dbReference>
<dbReference type="VEuPathDB" id="FungiDB:PV09_04129"/>
<keyword evidence="2" id="KW-1185">Reference proteome</keyword>
<dbReference type="InParanoid" id="A0A0D1XQP7"/>
<evidence type="ECO:0000313" key="2">
    <source>
        <dbReference type="Proteomes" id="UP000053259"/>
    </source>
</evidence>
<dbReference type="PANTHER" id="PTHR45458">
    <property type="entry name" value="SHORT-CHAIN DEHYDROGENASE/REDUCTASE SDR"/>
    <property type="match status" value="1"/>
</dbReference>
<dbReference type="GeneID" id="27312102"/>
<dbReference type="PRINTS" id="PR00081">
    <property type="entry name" value="GDHRDH"/>
</dbReference>
<proteinExistence type="predicted"/>
<dbReference type="RefSeq" id="XP_016214835.1">
    <property type="nucleotide sequence ID" value="XM_016357431.1"/>
</dbReference>
<dbReference type="Gene3D" id="3.40.50.720">
    <property type="entry name" value="NAD(P)-binding Rossmann-like Domain"/>
    <property type="match status" value="1"/>
</dbReference>
<dbReference type="OrthoDB" id="7289984at2759"/>
<organism evidence="1 2">
    <name type="scientific">Verruconis gallopava</name>
    <dbReference type="NCBI Taxonomy" id="253628"/>
    <lineage>
        <taxon>Eukaryota</taxon>
        <taxon>Fungi</taxon>
        <taxon>Dikarya</taxon>
        <taxon>Ascomycota</taxon>
        <taxon>Pezizomycotina</taxon>
        <taxon>Dothideomycetes</taxon>
        <taxon>Pleosporomycetidae</taxon>
        <taxon>Venturiales</taxon>
        <taxon>Sympoventuriaceae</taxon>
        <taxon>Verruconis</taxon>
    </lineage>
</organism>
<evidence type="ECO:0000313" key="1">
    <source>
        <dbReference type="EMBL" id="KIW04966.1"/>
    </source>
</evidence>
<dbReference type="EMBL" id="KN847539">
    <property type="protein sequence ID" value="KIW04966.1"/>
    <property type="molecule type" value="Genomic_DNA"/>
</dbReference>
<dbReference type="InterPro" id="IPR036291">
    <property type="entry name" value="NAD(P)-bd_dom_sf"/>
</dbReference>
<dbReference type="Proteomes" id="UP000053259">
    <property type="component" value="Unassembled WGS sequence"/>
</dbReference>
<reference evidence="1 2" key="1">
    <citation type="submission" date="2015-01" db="EMBL/GenBank/DDBJ databases">
        <title>The Genome Sequence of Ochroconis gallopava CBS43764.</title>
        <authorList>
            <consortium name="The Broad Institute Genomics Platform"/>
            <person name="Cuomo C."/>
            <person name="de Hoog S."/>
            <person name="Gorbushina A."/>
            <person name="Stielow B."/>
            <person name="Teixiera M."/>
            <person name="Abouelleil A."/>
            <person name="Chapman S.B."/>
            <person name="Priest M."/>
            <person name="Young S.K."/>
            <person name="Wortman J."/>
            <person name="Nusbaum C."/>
            <person name="Birren B."/>
        </authorList>
    </citation>
    <scope>NUCLEOTIDE SEQUENCE [LARGE SCALE GENOMIC DNA]</scope>
    <source>
        <strain evidence="1 2">CBS 43764</strain>
    </source>
</reference>
<dbReference type="HOGENOM" id="CLU_010194_9_2_1"/>
<dbReference type="PANTHER" id="PTHR45458:SF3">
    <property type="entry name" value="CHAIN DEHYDROGENASE (ATSC), PUTATIVE-RELATED"/>
    <property type="match status" value="1"/>
</dbReference>
<evidence type="ECO:0008006" key="3">
    <source>
        <dbReference type="Google" id="ProtNLM"/>
    </source>
</evidence>
<dbReference type="InterPro" id="IPR002347">
    <property type="entry name" value="SDR_fam"/>
</dbReference>
<protein>
    <recommendedName>
        <fullName evidence="3">NAD(P)-binding protein</fullName>
    </recommendedName>
</protein>
<dbReference type="Pfam" id="PF00106">
    <property type="entry name" value="adh_short"/>
    <property type="match status" value="1"/>
</dbReference>